<evidence type="ECO:0008006" key="4">
    <source>
        <dbReference type="Google" id="ProtNLM"/>
    </source>
</evidence>
<proteinExistence type="predicted"/>
<dbReference type="Proteomes" id="UP000075714">
    <property type="component" value="Unassembled WGS sequence"/>
</dbReference>
<protein>
    <recommendedName>
        <fullName evidence="4">CCHC-type domain-containing protein</fullName>
    </recommendedName>
</protein>
<feature type="compositionally biased region" description="Gly residues" evidence="1">
    <location>
        <begin position="54"/>
        <end position="73"/>
    </location>
</feature>
<comment type="caution">
    <text evidence="2">The sequence shown here is derived from an EMBL/GenBank/DDBJ whole genome shotgun (WGS) entry which is preliminary data.</text>
</comment>
<name>A0A150GKR2_GONPE</name>
<dbReference type="EMBL" id="LSYV01000017">
    <property type="protein sequence ID" value="KXZ50377.1"/>
    <property type="molecule type" value="Genomic_DNA"/>
</dbReference>
<reference evidence="3" key="1">
    <citation type="journal article" date="2016" name="Nat. Commun.">
        <title>The Gonium pectorale genome demonstrates co-option of cell cycle regulation during the evolution of multicellularity.</title>
        <authorList>
            <person name="Hanschen E.R."/>
            <person name="Marriage T.N."/>
            <person name="Ferris P.J."/>
            <person name="Hamaji T."/>
            <person name="Toyoda A."/>
            <person name="Fujiyama A."/>
            <person name="Neme R."/>
            <person name="Noguchi H."/>
            <person name="Minakuchi Y."/>
            <person name="Suzuki M."/>
            <person name="Kawai-Toyooka H."/>
            <person name="Smith D.R."/>
            <person name="Sparks H."/>
            <person name="Anderson J."/>
            <person name="Bakaric R."/>
            <person name="Luria V."/>
            <person name="Karger A."/>
            <person name="Kirschner M.W."/>
            <person name="Durand P.M."/>
            <person name="Michod R.E."/>
            <person name="Nozaki H."/>
            <person name="Olson B.J."/>
        </authorList>
    </citation>
    <scope>NUCLEOTIDE SEQUENCE [LARGE SCALE GENOMIC DNA]</scope>
    <source>
        <strain evidence="3">NIES-2863</strain>
    </source>
</reference>
<evidence type="ECO:0000256" key="1">
    <source>
        <dbReference type="SAM" id="MobiDB-lite"/>
    </source>
</evidence>
<evidence type="ECO:0000313" key="3">
    <source>
        <dbReference type="Proteomes" id="UP000075714"/>
    </source>
</evidence>
<evidence type="ECO:0000313" key="2">
    <source>
        <dbReference type="EMBL" id="KXZ50377.1"/>
    </source>
</evidence>
<accession>A0A150GKR2</accession>
<feature type="region of interest" description="Disordered" evidence="1">
    <location>
        <begin position="54"/>
        <end position="89"/>
    </location>
</feature>
<feature type="compositionally biased region" description="Gly residues" evidence="1">
    <location>
        <begin position="147"/>
        <end position="159"/>
    </location>
</feature>
<feature type="compositionally biased region" description="Low complexity" evidence="1">
    <location>
        <begin position="123"/>
        <end position="141"/>
    </location>
</feature>
<dbReference type="AlphaFoldDB" id="A0A150GKR2"/>
<dbReference type="STRING" id="33097.A0A150GKR2"/>
<gene>
    <name evidence="2" type="ORF">GPECTOR_16g550</name>
</gene>
<sequence length="247" mass="24971">MRAQIVLALPETFGAFVPTAKQLFDKSINALEVFLIDAELHLRAQASKSGFAGAVGGGASHGSRPRGGGGGAAGPSATGSSGSGSGQGQGCTYCHKPGHQHAACWVRRADEAAGLFRRHVWDNRSSNSAGGSSSSNSNGGSKQRRWGNGGRGGGRGGGRNAAAGKSRPKVLAVMPSGSSLAEEHETTLVIGISLATSSPLLDSAAACHVCPDRRLLHGYTLFPPPRSVTWGDGTPGAHKSGLAPLAS</sequence>
<feature type="region of interest" description="Disordered" evidence="1">
    <location>
        <begin position="123"/>
        <end position="169"/>
    </location>
</feature>
<keyword evidence="3" id="KW-1185">Reference proteome</keyword>
<organism evidence="2 3">
    <name type="scientific">Gonium pectorale</name>
    <name type="common">Green alga</name>
    <dbReference type="NCBI Taxonomy" id="33097"/>
    <lineage>
        <taxon>Eukaryota</taxon>
        <taxon>Viridiplantae</taxon>
        <taxon>Chlorophyta</taxon>
        <taxon>core chlorophytes</taxon>
        <taxon>Chlorophyceae</taxon>
        <taxon>CS clade</taxon>
        <taxon>Chlamydomonadales</taxon>
        <taxon>Volvocaceae</taxon>
        <taxon>Gonium</taxon>
    </lineage>
</organism>